<evidence type="ECO:0000313" key="4">
    <source>
        <dbReference type="EMBL" id="KAA5540233.1"/>
    </source>
</evidence>
<dbReference type="SMART" id="SM00228">
    <property type="entry name" value="PDZ"/>
    <property type="match status" value="1"/>
</dbReference>
<keyword evidence="5" id="KW-1185">Reference proteome</keyword>
<protein>
    <submittedName>
        <fullName evidence="4">PDZ domain-containing protein</fullName>
    </submittedName>
</protein>
<dbReference type="Gene3D" id="2.30.42.10">
    <property type="match status" value="1"/>
</dbReference>
<name>A0A5M6CYQ2_9BACT</name>
<dbReference type="InterPro" id="IPR001478">
    <property type="entry name" value="PDZ"/>
</dbReference>
<dbReference type="Proteomes" id="UP000324479">
    <property type="component" value="Unassembled WGS sequence"/>
</dbReference>
<dbReference type="InterPro" id="IPR001940">
    <property type="entry name" value="Peptidase_S1C"/>
</dbReference>
<dbReference type="InterPro" id="IPR051201">
    <property type="entry name" value="Chloro_Bact_Ser_Proteases"/>
</dbReference>
<keyword evidence="1" id="KW-0645">Protease</keyword>
<reference evidence="4 5" key="1">
    <citation type="submission" date="2019-08" db="EMBL/GenBank/DDBJ databases">
        <authorList>
            <person name="Dhanesh K."/>
            <person name="Kumar G."/>
            <person name="Sasikala C."/>
            <person name="Venkata Ramana C."/>
        </authorList>
    </citation>
    <scope>NUCLEOTIDE SEQUENCE [LARGE SCALE GENOMIC DNA]</scope>
    <source>
        <strain evidence="4 5">JC645</strain>
    </source>
</reference>
<dbReference type="RefSeq" id="WP_150078706.1">
    <property type="nucleotide sequence ID" value="NZ_VWOX01000014.1"/>
</dbReference>
<evidence type="ECO:0000259" key="3">
    <source>
        <dbReference type="PROSITE" id="PS50106"/>
    </source>
</evidence>
<dbReference type="PRINTS" id="PR00834">
    <property type="entry name" value="PROTEASES2C"/>
</dbReference>
<dbReference type="GO" id="GO:0006508">
    <property type="term" value="P:proteolysis"/>
    <property type="evidence" value="ECO:0007669"/>
    <property type="project" value="UniProtKB-KW"/>
</dbReference>
<comment type="caution">
    <text evidence="4">The sequence shown here is derived from an EMBL/GenBank/DDBJ whole genome shotgun (WGS) entry which is preliminary data.</text>
</comment>
<dbReference type="AlphaFoldDB" id="A0A5M6CYQ2"/>
<dbReference type="PANTHER" id="PTHR43343">
    <property type="entry name" value="PEPTIDASE S12"/>
    <property type="match status" value="1"/>
</dbReference>
<evidence type="ECO:0000256" key="2">
    <source>
        <dbReference type="ARBA" id="ARBA00022801"/>
    </source>
</evidence>
<dbReference type="Gene3D" id="2.40.10.120">
    <property type="match status" value="1"/>
</dbReference>
<dbReference type="Pfam" id="PF13365">
    <property type="entry name" value="Trypsin_2"/>
    <property type="match status" value="1"/>
</dbReference>
<dbReference type="SUPFAM" id="SSF50494">
    <property type="entry name" value="Trypsin-like serine proteases"/>
    <property type="match status" value="1"/>
</dbReference>
<accession>A0A5M6CYQ2</accession>
<organism evidence="4 5">
    <name type="scientific">Roseiconus nitratireducens</name>
    <dbReference type="NCBI Taxonomy" id="2605748"/>
    <lineage>
        <taxon>Bacteria</taxon>
        <taxon>Pseudomonadati</taxon>
        <taxon>Planctomycetota</taxon>
        <taxon>Planctomycetia</taxon>
        <taxon>Pirellulales</taxon>
        <taxon>Pirellulaceae</taxon>
        <taxon>Roseiconus</taxon>
    </lineage>
</organism>
<dbReference type="Pfam" id="PF13180">
    <property type="entry name" value="PDZ_2"/>
    <property type="match status" value="1"/>
</dbReference>
<dbReference type="PANTHER" id="PTHR43343:SF3">
    <property type="entry name" value="PROTEASE DO-LIKE 8, CHLOROPLASTIC"/>
    <property type="match status" value="1"/>
</dbReference>
<dbReference type="GO" id="GO:0004252">
    <property type="term" value="F:serine-type endopeptidase activity"/>
    <property type="evidence" value="ECO:0007669"/>
    <property type="project" value="InterPro"/>
</dbReference>
<gene>
    <name evidence="4" type="ORF">FYK55_21615</name>
</gene>
<dbReference type="PROSITE" id="PS50106">
    <property type="entry name" value="PDZ"/>
    <property type="match status" value="1"/>
</dbReference>
<keyword evidence="2" id="KW-0378">Hydrolase</keyword>
<feature type="domain" description="PDZ" evidence="3">
    <location>
        <begin position="280"/>
        <end position="363"/>
    </location>
</feature>
<dbReference type="SUPFAM" id="SSF50156">
    <property type="entry name" value="PDZ domain-like"/>
    <property type="match status" value="1"/>
</dbReference>
<dbReference type="InterPro" id="IPR036034">
    <property type="entry name" value="PDZ_sf"/>
</dbReference>
<sequence>MTPSNPNPVRASGLRPDRRQDTSVRFGRIHLHRRSSTHRTATRRFSLIAAALLWICGQSVYAQPPVATDARDIQQRVVKIYGAGGMQGLEAYQSGFLVSPEGHIATTWSYVLDVEPIVVLDDGRRFESTIVGIQPALELAVLKIDATDTPYFEVGKELEAQWGDPVLAVSNLFGIAAGDEPASVMQGTIAAVTNLDARRGTFKTPYRGKVLILDLIANNPGAAGGAVVDQNGQLVGMIGKELRDARTGVWLNYALPITALRTAIGDILAGRATTAPKEETPMLSREQSHNLETLGLVLVPDVLESTPTYVDAVTSGSPADKADLRPDDLIILLNGQRVADQRSLVDLLRRIDRRDAVSMTIQRDTEVLPIRLQP</sequence>
<evidence type="ECO:0000313" key="5">
    <source>
        <dbReference type="Proteomes" id="UP000324479"/>
    </source>
</evidence>
<dbReference type="InterPro" id="IPR009003">
    <property type="entry name" value="Peptidase_S1_PA"/>
</dbReference>
<proteinExistence type="predicted"/>
<dbReference type="EMBL" id="VWOX01000014">
    <property type="protein sequence ID" value="KAA5540233.1"/>
    <property type="molecule type" value="Genomic_DNA"/>
</dbReference>
<evidence type="ECO:0000256" key="1">
    <source>
        <dbReference type="ARBA" id="ARBA00022670"/>
    </source>
</evidence>